<keyword evidence="1 3" id="KW-0853">WD repeat</keyword>
<reference evidence="5 6" key="1">
    <citation type="journal article" date="2019" name="Sci. Rep.">
        <title>Comparative genomics of chytrid fungi reveal insights into the obligate biotrophic and pathogenic lifestyle of Synchytrium endobioticum.</title>
        <authorList>
            <person name="van de Vossenberg B.T.L.H."/>
            <person name="Warris S."/>
            <person name="Nguyen H.D.T."/>
            <person name="van Gent-Pelzer M.P.E."/>
            <person name="Joly D.L."/>
            <person name="van de Geest H.C."/>
            <person name="Bonants P.J.M."/>
            <person name="Smith D.S."/>
            <person name="Levesque C.A."/>
            <person name="van der Lee T.A.J."/>
        </authorList>
    </citation>
    <scope>NUCLEOTIDE SEQUENCE [LARGE SCALE GENOMIC DNA]</scope>
    <source>
        <strain evidence="5 6">CBS 809.83</strain>
    </source>
</reference>
<feature type="repeat" description="WD" evidence="3">
    <location>
        <begin position="254"/>
        <end position="296"/>
    </location>
</feature>
<feature type="compositionally biased region" description="Polar residues" evidence="4">
    <location>
        <begin position="30"/>
        <end position="39"/>
    </location>
</feature>
<dbReference type="STRING" id="109895.A0A507DWJ0"/>
<dbReference type="PROSITE" id="PS50082">
    <property type="entry name" value="WD_REPEATS_2"/>
    <property type="match status" value="1"/>
</dbReference>
<organism evidence="5 6">
    <name type="scientific">Powellomyces hirtus</name>
    <dbReference type="NCBI Taxonomy" id="109895"/>
    <lineage>
        <taxon>Eukaryota</taxon>
        <taxon>Fungi</taxon>
        <taxon>Fungi incertae sedis</taxon>
        <taxon>Chytridiomycota</taxon>
        <taxon>Chytridiomycota incertae sedis</taxon>
        <taxon>Chytridiomycetes</taxon>
        <taxon>Spizellomycetales</taxon>
        <taxon>Powellomycetaceae</taxon>
        <taxon>Powellomyces</taxon>
    </lineage>
</organism>
<evidence type="ECO:0000313" key="6">
    <source>
        <dbReference type="Proteomes" id="UP000318582"/>
    </source>
</evidence>
<dbReference type="Proteomes" id="UP000318582">
    <property type="component" value="Unassembled WGS sequence"/>
</dbReference>
<dbReference type="InterPro" id="IPR036322">
    <property type="entry name" value="WD40_repeat_dom_sf"/>
</dbReference>
<sequence>MSLGLGRPFGSASSIAASSSSSSAISSSSTLPPTATGPSPHSRDRLFDPNGSKKSGPAPAAATATPKKKLGSLGNLVSKREATVTGQLRARAPAYKEASEIFSVKFSLDDEYVAAGLGDASIAIHSTRTNELLHTLAPPTIDSHLPCTSIAFRPDSASYKNKNVMVAAYASGDIVHWHTTSAQPISHISESTPTSTSTSTSTSSSASLNQPYCITYNPSGSHFATAGSDCCVRVYDGSAVRLATTMSTGTGADTAGHSNRVFVVRFHPEDPHCLVSAGWDNTVQIWDTRKSRSIRSFYGPHICGEALSFHPTNPTQLITGSYRKDHALQLWSFLDGTLLETVPWTHPDNPDPHSTLLYSVTPSTSGRYVVAAGGSMHQVKLFGMGATTAKRPVGMVTNLPGTVYSAAMSHDEKMVAFGGSDQLLWSYDVDLIGLTDFLY</sequence>
<protein>
    <submittedName>
        <fullName evidence="5">Uncharacterized protein</fullName>
    </submittedName>
</protein>
<evidence type="ECO:0000313" key="5">
    <source>
        <dbReference type="EMBL" id="TPX55545.1"/>
    </source>
</evidence>
<feature type="compositionally biased region" description="Low complexity" evidence="4">
    <location>
        <begin position="52"/>
        <end position="65"/>
    </location>
</feature>
<keyword evidence="2" id="KW-0677">Repeat</keyword>
<dbReference type="InterPro" id="IPR019775">
    <property type="entry name" value="WD40_repeat_CS"/>
</dbReference>
<evidence type="ECO:0000256" key="2">
    <source>
        <dbReference type="ARBA" id="ARBA00022737"/>
    </source>
</evidence>
<gene>
    <name evidence="5" type="ORF">PhCBS80983_g05250</name>
</gene>
<evidence type="ECO:0000256" key="4">
    <source>
        <dbReference type="SAM" id="MobiDB-lite"/>
    </source>
</evidence>
<evidence type="ECO:0000256" key="3">
    <source>
        <dbReference type="PROSITE-ProRule" id="PRU00221"/>
    </source>
</evidence>
<dbReference type="AlphaFoldDB" id="A0A507DWJ0"/>
<dbReference type="PROSITE" id="PS00678">
    <property type="entry name" value="WD_REPEATS_1"/>
    <property type="match status" value="1"/>
</dbReference>
<feature type="region of interest" description="Disordered" evidence="4">
    <location>
        <begin position="20"/>
        <end position="69"/>
    </location>
</feature>
<comment type="caution">
    <text evidence="5">The sequence shown here is derived from an EMBL/GenBank/DDBJ whole genome shotgun (WGS) entry which is preliminary data.</text>
</comment>
<dbReference type="Pfam" id="PF00400">
    <property type="entry name" value="WD40"/>
    <property type="match status" value="2"/>
</dbReference>
<name>A0A507DWJ0_9FUNG</name>
<proteinExistence type="predicted"/>
<dbReference type="Gene3D" id="2.130.10.10">
    <property type="entry name" value="YVTN repeat-like/Quinoprotein amine dehydrogenase"/>
    <property type="match status" value="2"/>
</dbReference>
<dbReference type="InterPro" id="IPR015943">
    <property type="entry name" value="WD40/YVTN_repeat-like_dom_sf"/>
</dbReference>
<feature type="compositionally biased region" description="Low complexity" evidence="4">
    <location>
        <begin position="20"/>
        <end position="29"/>
    </location>
</feature>
<dbReference type="SMART" id="SM00320">
    <property type="entry name" value="WD40"/>
    <property type="match status" value="6"/>
</dbReference>
<accession>A0A507DWJ0</accession>
<evidence type="ECO:0000256" key="1">
    <source>
        <dbReference type="ARBA" id="ARBA00022574"/>
    </source>
</evidence>
<dbReference type="SUPFAM" id="SSF50978">
    <property type="entry name" value="WD40 repeat-like"/>
    <property type="match status" value="1"/>
</dbReference>
<feature type="compositionally biased region" description="Low complexity" evidence="4">
    <location>
        <begin position="189"/>
        <end position="206"/>
    </location>
</feature>
<keyword evidence="6" id="KW-1185">Reference proteome</keyword>
<dbReference type="PANTHER" id="PTHR47822">
    <property type="entry name" value="CARBOHYDRATE BINDING DOMAIN CONTAINING PROTEIN"/>
    <property type="match status" value="1"/>
</dbReference>
<dbReference type="InterPro" id="IPR001680">
    <property type="entry name" value="WD40_rpt"/>
</dbReference>
<feature type="region of interest" description="Disordered" evidence="4">
    <location>
        <begin position="187"/>
        <end position="206"/>
    </location>
</feature>
<dbReference type="PROSITE" id="PS50294">
    <property type="entry name" value="WD_REPEATS_REGION"/>
    <property type="match status" value="1"/>
</dbReference>
<dbReference type="EMBL" id="QEAQ01000105">
    <property type="protein sequence ID" value="TPX55545.1"/>
    <property type="molecule type" value="Genomic_DNA"/>
</dbReference>
<dbReference type="PANTHER" id="PTHR47822:SF2">
    <property type="entry name" value="F-BOX AND WD-40 DOMAIN PROTEIN 7"/>
    <property type="match status" value="1"/>
</dbReference>